<sequence length="418" mass="46454">MAEVFFGKLRDGTEVAIKCMRPGVRPLLEADLALMLRMGAWCDSIEPLRMLGLGRAAEEFCEHIQMQTDFTLEADHLRRFEKNFKGLENVRFPVPLFVTPDFLVLSKEPGTELAKVFRAAMGKAASLPFSSPSSSPGAPWPTASEVPAHLSAHTEGVQRELGIPEALSIRIARESLSSYMRMVFRDNFIHGDLHPGNIMVQLDSEEESSTGRWRQKLSALLPGGLGETIFGAVSRPFKVIILDAGLAIPLPRESVEALRSLTIAIIYADFPRAGQLIYDASPDTSNCLDPAAFKAGIAKAFRDCRKQMHEDGFVQVSDAVLESLRLVREHHVALDTTLTWTLLGMLSIEGSARQLHPDADCAKAASRYILTAPSLWRELRGSSWHTSRQMLLEMLMNKIGLDYWAFKNTSKIQFLQTD</sequence>
<feature type="domain" description="ABC1 atypical kinase-like" evidence="1">
    <location>
        <begin position="2"/>
        <end position="94"/>
    </location>
</feature>
<dbReference type="OMA" id="THTWLET"/>
<dbReference type="PANTHER" id="PTHR45890:SF1">
    <property type="entry name" value="AARF DOMAIN CONTAINING KINASE 2"/>
    <property type="match status" value="1"/>
</dbReference>
<dbReference type="Pfam" id="PF03109">
    <property type="entry name" value="ABC1"/>
    <property type="match status" value="2"/>
</dbReference>
<name>A0A813EMG5_POLGL</name>
<reference evidence="2" key="1">
    <citation type="submission" date="2021-02" db="EMBL/GenBank/DDBJ databases">
        <authorList>
            <person name="Dougan E. K."/>
            <person name="Rhodes N."/>
            <person name="Thang M."/>
            <person name="Chan C."/>
        </authorList>
    </citation>
    <scope>NUCLEOTIDE SEQUENCE</scope>
</reference>
<dbReference type="InterPro" id="IPR004147">
    <property type="entry name" value="ABC1_dom"/>
</dbReference>
<dbReference type="InterPro" id="IPR052402">
    <property type="entry name" value="ADCK_kinase"/>
</dbReference>
<comment type="caution">
    <text evidence="2">The sequence shown here is derived from an EMBL/GenBank/DDBJ whole genome shotgun (WGS) entry which is preliminary data.</text>
</comment>
<dbReference type="Proteomes" id="UP000654075">
    <property type="component" value="Unassembled WGS sequence"/>
</dbReference>
<dbReference type="PANTHER" id="PTHR45890">
    <property type="entry name" value="AARF DOMAIN CONTAINING KINASE 2 (PREDICTED)"/>
    <property type="match status" value="1"/>
</dbReference>
<accession>A0A813EMG5</accession>
<dbReference type="AlphaFoldDB" id="A0A813EMG5"/>
<organism evidence="2 3">
    <name type="scientific">Polarella glacialis</name>
    <name type="common">Dinoflagellate</name>
    <dbReference type="NCBI Taxonomy" id="89957"/>
    <lineage>
        <taxon>Eukaryota</taxon>
        <taxon>Sar</taxon>
        <taxon>Alveolata</taxon>
        <taxon>Dinophyceae</taxon>
        <taxon>Suessiales</taxon>
        <taxon>Suessiaceae</taxon>
        <taxon>Polarella</taxon>
    </lineage>
</organism>
<gene>
    <name evidence="2" type="ORF">PGLA1383_LOCUS19790</name>
</gene>
<dbReference type="InterPro" id="IPR011009">
    <property type="entry name" value="Kinase-like_dom_sf"/>
</dbReference>
<evidence type="ECO:0000313" key="3">
    <source>
        <dbReference type="Proteomes" id="UP000654075"/>
    </source>
</evidence>
<feature type="domain" description="ABC1 atypical kinase-like" evidence="1">
    <location>
        <begin position="170"/>
        <end position="271"/>
    </location>
</feature>
<protein>
    <recommendedName>
        <fullName evidence="1">ABC1 atypical kinase-like domain-containing protein</fullName>
    </recommendedName>
</protein>
<dbReference type="EMBL" id="CAJNNV010013221">
    <property type="protein sequence ID" value="CAE8601497.1"/>
    <property type="molecule type" value="Genomic_DNA"/>
</dbReference>
<keyword evidence="3" id="KW-1185">Reference proteome</keyword>
<evidence type="ECO:0000313" key="2">
    <source>
        <dbReference type="EMBL" id="CAE8601497.1"/>
    </source>
</evidence>
<proteinExistence type="predicted"/>
<evidence type="ECO:0000259" key="1">
    <source>
        <dbReference type="Pfam" id="PF03109"/>
    </source>
</evidence>
<dbReference type="OrthoDB" id="427480at2759"/>
<dbReference type="SUPFAM" id="SSF56112">
    <property type="entry name" value="Protein kinase-like (PK-like)"/>
    <property type="match status" value="1"/>
</dbReference>